<evidence type="ECO:0000256" key="8">
    <source>
        <dbReference type="SAM" id="MobiDB-lite"/>
    </source>
</evidence>
<dbReference type="PANTHER" id="PTHR24006:SF758">
    <property type="entry name" value="UBIQUITIN CARBOXYL-TERMINAL HYDROLASE 36"/>
    <property type="match status" value="1"/>
</dbReference>
<reference evidence="10" key="1">
    <citation type="submission" date="2020-07" db="EMBL/GenBank/DDBJ databases">
        <title>Draft Genome Sequence of a Deep-Sea Yeast, Naganishia (Cryptococcus) liquefaciens strain N6.</title>
        <authorList>
            <person name="Han Y.W."/>
            <person name="Kajitani R."/>
            <person name="Morimoto H."/>
            <person name="Parhat M."/>
            <person name="Tsubouchi H."/>
            <person name="Bakenova O."/>
            <person name="Ogata M."/>
            <person name="Argunhan B."/>
            <person name="Aoki R."/>
            <person name="Kajiwara S."/>
            <person name="Itoh T."/>
            <person name="Iwasaki H."/>
        </authorList>
    </citation>
    <scope>NUCLEOTIDE SEQUENCE</scope>
    <source>
        <strain evidence="10">N6</strain>
    </source>
</reference>
<dbReference type="EC" id="3.4.19.12" evidence="7"/>
<dbReference type="FunFam" id="3.90.70.10:FF:000119">
    <property type="entry name" value="Ubiquitin specific peptidase 36"/>
    <property type="match status" value="1"/>
</dbReference>
<keyword evidence="11" id="KW-1185">Reference proteome</keyword>
<dbReference type="EMBL" id="BLZA01000030">
    <property type="protein sequence ID" value="GHJ88224.1"/>
    <property type="molecule type" value="Genomic_DNA"/>
</dbReference>
<keyword evidence="4 7" id="KW-0833">Ubl conjugation pathway</keyword>
<comment type="caution">
    <text evidence="10">The sequence shown here is derived from an EMBL/GenBank/DDBJ whole genome shotgun (WGS) entry which is preliminary data.</text>
</comment>
<feature type="region of interest" description="Disordered" evidence="8">
    <location>
        <begin position="1"/>
        <end position="56"/>
    </location>
</feature>
<evidence type="ECO:0000256" key="4">
    <source>
        <dbReference type="ARBA" id="ARBA00022786"/>
    </source>
</evidence>
<dbReference type="PROSITE" id="PS00972">
    <property type="entry name" value="USP_1"/>
    <property type="match status" value="1"/>
</dbReference>
<feature type="compositionally biased region" description="Basic and acidic residues" evidence="8">
    <location>
        <begin position="551"/>
        <end position="566"/>
    </location>
</feature>
<evidence type="ECO:0000259" key="9">
    <source>
        <dbReference type="PROSITE" id="PS50235"/>
    </source>
</evidence>
<dbReference type="Pfam" id="PF00443">
    <property type="entry name" value="UCH"/>
    <property type="match status" value="1"/>
</dbReference>
<evidence type="ECO:0000313" key="10">
    <source>
        <dbReference type="EMBL" id="GHJ88224.1"/>
    </source>
</evidence>
<feature type="domain" description="USP" evidence="9">
    <location>
        <begin position="171"/>
        <end position="474"/>
    </location>
</feature>
<evidence type="ECO:0000256" key="6">
    <source>
        <dbReference type="ARBA" id="ARBA00022807"/>
    </source>
</evidence>
<dbReference type="GO" id="GO:0005634">
    <property type="term" value="C:nucleus"/>
    <property type="evidence" value="ECO:0007669"/>
    <property type="project" value="TreeGrafter"/>
</dbReference>
<dbReference type="AlphaFoldDB" id="A0A8H3YG17"/>
<organism evidence="10 11">
    <name type="scientific">Naganishia liquefaciens</name>
    <dbReference type="NCBI Taxonomy" id="104408"/>
    <lineage>
        <taxon>Eukaryota</taxon>
        <taxon>Fungi</taxon>
        <taxon>Dikarya</taxon>
        <taxon>Basidiomycota</taxon>
        <taxon>Agaricomycotina</taxon>
        <taxon>Tremellomycetes</taxon>
        <taxon>Filobasidiales</taxon>
        <taxon>Filobasidiaceae</taxon>
        <taxon>Naganishia</taxon>
    </lineage>
</organism>
<dbReference type="OrthoDB" id="420187at2759"/>
<dbReference type="GO" id="GO:0005829">
    <property type="term" value="C:cytosol"/>
    <property type="evidence" value="ECO:0007669"/>
    <property type="project" value="TreeGrafter"/>
</dbReference>
<dbReference type="GO" id="GO:0004843">
    <property type="term" value="F:cysteine-type deubiquitinase activity"/>
    <property type="evidence" value="ECO:0007669"/>
    <property type="project" value="UniProtKB-UniRule"/>
</dbReference>
<keyword evidence="6 7" id="KW-0788">Thiol protease</keyword>
<dbReference type="InterPro" id="IPR050164">
    <property type="entry name" value="Peptidase_C19"/>
</dbReference>
<dbReference type="SUPFAM" id="SSF54001">
    <property type="entry name" value="Cysteine proteinases"/>
    <property type="match status" value="1"/>
</dbReference>
<dbReference type="InterPro" id="IPR001394">
    <property type="entry name" value="Peptidase_C19_UCH"/>
</dbReference>
<gene>
    <name evidence="10" type="ORF">NliqN6_4626</name>
</gene>
<dbReference type="InterPro" id="IPR028889">
    <property type="entry name" value="USP"/>
</dbReference>
<dbReference type="GO" id="GO:0016579">
    <property type="term" value="P:protein deubiquitination"/>
    <property type="evidence" value="ECO:0007669"/>
    <property type="project" value="InterPro"/>
</dbReference>
<evidence type="ECO:0000256" key="3">
    <source>
        <dbReference type="ARBA" id="ARBA00022670"/>
    </source>
</evidence>
<comment type="similarity">
    <text evidence="2 7">Belongs to the peptidase C19 family.</text>
</comment>
<dbReference type="Gene3D" id="3.90.70.10">
    <property type="entry name" value="Cysteine proteinases"/>
    <property type="match status" value="1"/>
</dbReference>
<dbReference type="GO" id="GO:0006508">
    <property type="term" value="P:proteolysis"/>
    <property type="evidence" value="ECO:0007669"/>
    <property type="project" value="UniProtKB-KW"/>
</dbReference>
<proteinExistence type="inferred from homology"/>
<evidence type="ECO:0000256" key="2">
    <source>
        <dbReference type="ARBA" id="ARBA00009085"/>
    </source>
</evidence>
<dbReference type="PANTHER" id="PTHR24006">
    <property type="entry name" value="UBIQUITIN CARBOXYL-TERMINAL HYDROLASE"/>
    <property type="match status" value="1"/>
</dbReference>
<dbReference type="Proteomes" id="UP000620104">
    <property type="component" value="Unassembled WGS sequence"/>
</dbReference>
<dbReference type="InterPro" id="IPR018200">
    <property type="entry name" value="USP_CS"/>
</dbReference>
<comment type="catalytic activity">
    <reaction evidence="1 7">
        <text>Thiol-dependent hydrolysis of ester, thioester, amide, peptide and isopeptide bonds formed by the C-terminal Gly of ubiquitin (a 76-residue protein attached to proteins as an intracellular targeting signal).</text>
        <dbReference type="EC" id="3.4.19.12"/>
    </reaction>
</comment>
<keyword evidence="5 7" id="KW-0378">Hydrolase</keyword>
<keyword evidence="3 7" id="KW-0645">Protease</keyword>
<evidence type="ECO:0000256" key="1">
    <source>
        <dbReference type="ARBA" id="ARBA00000707"/>
    </source>
</evidence>
<evidence type="ECO:0000313" key="11">
    <source>
        <dbReference type="Proteomes" id="UP000620104"/>
    </source>
</evidence>
<feature type="compositionally biased region" description="Polar residues" evidence="8">
    <location>
        <begin position="124"/>
        <end position="149"/>
    </location>
</feature>
<sequence>MTAVAPSPLPFTTNARLVNDTASSSQRSYHKSPRRQNGAAASPISMKNFSVGKPVNGSTHQAKTGLDAYGDGIKALLADPIKFELYAKKVSTDETKYKPINPTVDSAEDLNGTDGSAQAGPSKPSFSYTANSSRDSATESASTAPNSTKDLWPRPVKVAWPAETVYERHAKGLQNLGNTCFANSILQVMMYTPPVLHYLSGQGHDFSSCTLASKGFCFTCELQKARRNLWTSSGQSWSPKEIMRSIKKICPSMRQFRQEDAHEFFRYGIDLLHNEALKLAKATKEPHAVRETSWIHKVWGGRLRSRITCHDCGNNSDTFDAFLDLSLDLDNKTATVKDALAKFVQKDSLSGKNKYKCEKCNKLVDATKQMQIVKAPEVLSLHLKRFTPTGRKITSTIKYTGNLNLDPYMDNYTGSPLYELYAVTVHQGSGPHIGHYYSYVKNKNGTWFEANDESVHVAQARVFPSAYILHYIRKAGSALDAIKAGKANAASTPRKDQSDSTRLARADREEGTPVASSSSPVKRGEKRKQSDEDEQSGRIANGIANPSNNESDERSSESEREDEDQHMRKKTKGFDKSPSQKKINAVPSSSFGYKASSVSEGSQAKQGSDRMFESRGSLPGHKNKRKKHGAKGHASPYGTGLSKREKMRPRDFRRK</sequence>
<dbReference type="PROSITE" id="PS00973">
    <property type="entry name" value="USP_2"/>
    <property type="match status" value="1"/>
</dbReference>
<dbReference type="PROSITE" id="PS50235">
    <property type="entry name" value="USP_3"/>
    <property type="match status" value="1"/>
</dbReference>
<protein>
    <recommendedName>
        <fullName evidence="7">Ubiquitin carboxyl-terminal hydrolase</fullName>
        <ecNumber evidence="7">3.4.19.12</ecNumber>
    </recommendedName>
</protein>
<feature type="region of interest" description="Disordered" evidence="8">
    <location>
        <begin position="96"/>
        <end position="149"/>
    </location>
</feature>
<dbReference type="InterPro" id="IPR038765">
    <property type="entry name" value="Papain-like_cys_pep_sf"/>
</dbReference>
<feature type="compositionally biased region" description="Basic residues" evidence="8">
    <location>
        <begin position="621"/>
        <end position="631"/>
    </location>
</feature>
<feature type="compositionally biased region" description="Basic and acidic residues" evidence="8">
    <location>
        <begin position="493"/>
        <end position="511"/>
    </location>
</feature>
<feature type="compositionally biased region" description="Polar residues" evidence="8">
    <location>
        <begin position="580"/>
        <end position="606"/>
    </location>
</feature>
<feature type="region of interest" description="Disordered" evidence="8">
    <location>
        <begin position="486"/>
        <end position="655"/>
    </location>
</feature>
<evidence type="ECO:0000256" key="5">
    <source>
        <dbReference type="ARBA" id="ARBA00022801"/>
    </source>
</evidence>
<accession>A0A8H3YG17</accession>
<feature type="compositionally biased region" description="Basic and acidic residues" evidence="8">
    <location>
        <begin position="642"/>
        <end position="655"/>
    </location>
</feature>
<feature type="compositionally biased region" description="Polar residues" evidence="8">
    <location>
        <begin position="10"/>
        <end position="27"/>
    </location>
</feature>
<name>A0A8H3YG17_9TREE</name>
<evidence type="ECO:0000256" key="7">
    <source>
        <dbReference type="RuleBase" id="RU366025"/>
    </source>
</evidence>